<organism evidence="2 3">
    <name type="scientific">Sporormia fimetaria CBS 119925</name>
    <dbReference type="NCBI Taxonomy" id="1340428"/>
    <lineage>
        <taxon>Eukaryota</taxon>
        <taxon>Fungi</taxon>
        <taxon>Dikarya</taxon>
        <taxon>Ascomycota</taxon>
        <taxon>Pezizomycotina</taxon>
        <taxon>Dothideomycetes</taxon>
        <taxon>Pleosporomycetidae</taxon>
        <taxon>Pleosporales</taxon>
        <taxon>Sporormiaceae</taxon>
        <taxon>Sporormia</taxon>
    </lineage>
</organism>
<evidence type="ECO:0000256" key="1">
    <source>
        <dbReference type="SAM" id="SignalP"/>
    </source>
</evidence>
<dbReference type="EMBL" id="MU006572">
    <property type="protein sequence ID" value="KAF2747646.1"/>
    <property type="molecule type" value="Genomic_DNA"/>
</dbReference>
<feature type="signal peptide" evidence="1">
    <location>
        <begin position="1"/>
        <end position="17"/>
    </location>
</feature>
<reference evidence="2" key="1">
    <citation type="journal article" date="2020" name="Stud. Mycol.">
        <title>101 Dothideomycetes genomes: a test case for predicting lifestyles and emergence of pathogens.</title>
        <authorList>
            <person name="Haridas S."/>
            <person name="Albert R."/>
            <person name="Binder M."/>
            <person name="Bloem J."/>
            <person name="Labutti K."/>
            <person name="Salamov A."/>
            <person name="Andreopoulos B."/>
            <person name="Baker S."/>
            <person name="Barry K."/>
            <person name="Bills G."/>
            <person name="Bluhm B."/>
            <person name="Cannon C."/>
            <person name="Castanera R."/>
            <person name="Culley D."/>
            <person name="Daum C."/>
            <person name="Ezra D."/>
            <person name="Gonzalez J."/>
            <person name="Henrissat B."/>
            <person name="Kuo A."/>
            <person name="Liang C."/>
            <person name="Lipzen A."/>
            <person name="Lutzoni F."/>
            <person name="Magnuson J."/>
            <person name="Mondo S."/>
            <person name="Nolan M."/>
            <person name="Ohm R."/>
            <person name="Pangilinan J."/>
            <person name="Park H.-J."/>
            <person name="Ramirez L."/>
            <person name="Alfaro M."/>
            <person name="Sun H."/>
            <person name="Tritt A."/>
            <person name="Yoshinaga Y."/>
            <person name="Zwiers L.-H."/>
            <person name="Turgeon B."/>
            <person name="Goodwin S."/>
            <person name="Spatafora J."/>
            <person name="Crous P."/>
            <person name="Grigoriev I."/>
        </authorList>
    </citation>
    <scope>NUCLEOTIDE SEQUENCE</scope>
    <source>
        <strain evidence="2">CBS 119925</strain>
    </source>
</reference>
<dbReference type="Proteomes" id="UP000799440">
    <property type="component" value="Unassembled WGS sequence"/>
</dbReference>
<proteinExistence type="predicted"/>
<evidence type="ECO:0008006" key="4">
    <source>
        <dbReference type="Google" id="ProtNLM"/>
    </source>
</evidence>
<accession>A0A6A6VCM6</accession>
<keyword evidence="3" id="KW-1185">Reference proteome</keyword>
<feature type="chain" id="PRO_5025482205" description="AA1-like domain-containing protein" evidence="1">
    <location>
        <begin position="18"/>
        <end position="177"/>
    </location>
</feature>
<sequence length="177" mass="19843">MLTLPLFLSALILPTLAHPAPNHNRPSTSLSLSTYTDPSPQEYILHVSNFRALISQDTQYAFFSFHDPSPTRPLSGFCYIHSIIDGSIYLDTFKECQNDETDGKPNGGVAFRLSEGELVLIRGWSEGDMYIRGEAAQSTNWVSGRLEDGANKTTVNDETTYVREADWEFIVTEMWTA</sequence>
<gene>
    <name evidence="2" type="ORF">M011DRAFT_477264</name>
</gene>
<name>A0A6A6VCM6_9PLEO</name>
<protein>
    <recommendedName>
        <fullName evidence="4">AA1-like domain-containing protein</fullName>
    </recommendedName>
</protein>
<keyword evidence="1" id="KW-0732">Signal</keyword>
<evidence type="ECO:0000313" key="2">
    <source>
        <dbReference type="EMBL" id="KAF2747646.1"/>
    </source>
</evidence>
<dbReference type="AlphaFoldDB" id="A0A6A6VCM6"/>
<evidence type="ECO:0000313" key="3">
    <source>
        <dbReference type="Proteomes" id="UP000799440"/>
    </source>
</evidence>
<dbReference type="OrthoDB" id="3795775at2759"/>